<dbReference type="EMBL" id="BIXY01000154">
    <property type="protein sequence ID" value="GCF11844.1"/>
    <property type="molecule type" value="Genomic_DNA"/>
</dbReference>
<dbReference type="PANTHER" id="PTHR44154">
    <property type="entry name" value="QUINONE OXIDOREDUCTASE"/>
    <property type="match status" value="1"/>
</dbReference>
<dbReference type="Proteomes" id="UP000322530">
    <property type="component" value="Unassembled WGS sequence"/>
</dbReference>
<protein>
    <submittedName>
        <fullName evidence="2">Uncharacterized protein</fullName>
    </submittedName>
</protein>
<comment type="caution">
    <text evidence="2">The sequence shown here is derived from an EMBL/GenBank/DDBJ whole genome shotgun (WGS) entry which is preliminary data.</text>
</comment>
<sequence length="65" mass="6812">MSGGHAEFAVANASAVIPIPDTLDFAPAAAFPLQRISAYQILRESARLQAGETVLVTAYVALPLE</sequence>
<keyword evidence="3" id="KW-1185">Reference proteome</keyword>
<dbReference type="SUPFAM" id="SSF50129">
    <property type="entry name" value="GroES-like"/>
    <property type="match status" value="1"/>
</dbReference>
<organism evidence="2 3">
    <name type="scientific">Dictyobacter arantiisoli</name>
    <dbReference type="NCBI Taxonomy" id="2014874"/>
    <lineage>
        <taxon>Bacteria</taxon>
        <taxon>Bacillati</taxon>
        <taxon>Chloroflexota</taxon>
        <taxon>Ktedonobacteria</taxon>
        <taxon>Ktedonobacterales</taxon>
        <taxon>Dictyobacteraceae</taxon>
        <taxon>Dictyobacter</taxon>
    </lineage>
</organism>
<dbReference type="RefSeq" id="WP_149404635.1">
    <property type="nucleotide sequence ID" value="NZ_BIXY01000154.1"/>
</dbReference>
<accession>A0A5A5TLH7</accession>
<dbReference type="Gene3D" id="3.40.50.720">
    <property type="entry name" value="NAD(P)-binding Rossmann-like Domain"/>
    <property type="match status" value="1"/>
</dbReference>
<evidence type="ECO:0000313" key="2">
    <source>
        <dbReference type="EMBL" id="GCF11844.1"/>
    </source>
</evidence>
<dbReference type="InterPro" id="IPR011032">
    <property type="entry name" value="GroES-like_sf"/>
</dbReference>
<keyword evidence="1" id="KW-0521">NADP</keyword>
<evidence type="ECO:0000256" key="1">
    <source>
        <dbReference type="ARBA" id="ARBA00022857"/>
    </source>
</evidence>
<dbReference type="InterPro" id="IPR051603">
    <property type="entry name" value="Zinc-ADH_QOR/CCCR"/>
</dbReference>
<dbReference type="OrthoDB" id="9792162at2"/>
<reference evidence="2 3" key="1">
    <citation type="submission" date="2019-01" db="EMBL/GenBank/DDBJ databases">
        <title>Draft genome sequence of Dictyobacter sp. Uno17.</title>
        <authorList>
            <person name="Wang C.M."/>
            <person name="Zheng Y."/>
            <person name="Sakai Y."/>
            <person name="Abe K."/>
            <person name="Yokota A."/>
            <person name="Yabe S."/>
        </authorList>
    </citation>
    <scope>NUCLEOTIDE SEQUENCE [LARGE SCALE GENOMIC DNA]</scope>
    <source>
        <strain evidence="2 3">Uno17</strain>
    </source>
</reference>
<dbReference type="AlphaFoldDB" id="A0A5A5TLH7"/>
<dbReference type="PANTHER" id="PTHR44154:SF1">
    <property type="entry name" value="QUINONE OXIDOREDUCTASE"/>
    <property type="match status" value="1"/>
</dbReference>
<name>A0A5A5TLH7_9CHLR</name>
<gene>
    <name evidence="2" type="ORF">KDI_54080</name>
</gene>
<dbReference type="Gene3D" id="3.90.180.10">
    <property type="entry name" value="Medium-chain alcohol dehydrogenases, catalytic domain"/>
    <property type="match status" value="1"/>
</dbReference>
<evidence type="ECO:0000313" key="3">
    <source>
        <dbReference type="Proteomes" id="UP000322530"/>
    </source>
</evidence>
<proteinExistence type="predicted"/>